<dbReference type="Pfam" id="PF02517">
    <property type="entry name" value="Rce1-like"/>
    <property type="match status" value="1"/>
</dbReference>
<keyword evidence="1" id="KW-1133">Transmembrane helix</keyword>
<evidence type="ECO:0000256" key="1">
    <source>
        <dbReference type="SAM" id="Phobius"/>
    </source>
</evidence>
<evidence type="ECO:0000313" key="4">
    <source>
        <dbReference type="Proteomes" id="UP000027601"/>
    </source>
</evidence>
<feature type="domain" description="CAAX prenyl protease 2/Lysostaphin resistance protein A-like" evidence="2">
    <location>
        <begin position="118"/>
        <end position="205"/>
    </location>
</feature>
<dbReference type="STRING" id="1121097.GCA_000428125_02536"/>
<dbReference type="InterPro" id="IPR003675">
    <property type="entry name" value="Rce1/LyrA-like_dom"/>
</dbReference>
<dbReference type="OrthoDB" id="158986at2"/>
<organism evidence="3 4">
    <name type="scientific">Bacteroides graminisolvens DSM 19988 = JCM 15093</name>
    <dbReference type="NCBI Taxonomy" id="1121097"/>
    <lineage>
        <taxon>Bacteria</taxon>
        <taxon>Pseudomonadati</taxon>
        <taxon>Bacteroidota</taxon>
        <taxon>Bacteroidia</taxon>
        <taxon>Bacteroidales</taxon>
        <taxon>Bacteroidaceae</taxon>
        <taxon>Bacteroides</taxon>
    </lineage>
</organism>
<evidence type="ECO:0000259" key="2">
    <source>
        <dbReference type="Pfam" id="PF02517"/>
    </source>
</evidence>
<dbReference type="GO" id="GO:0080120">
    <property type="term" value="P:CAAX-box protein maturation"/>
    <property type="evidence" value="ECO:0007669"/>
    <property type="project" value="UniProtKB-ARBA"/>
</dbReference>
<proteinExistence type="predicted"/>
<feature type="transmembrane region" description="Helical" evidence="1">
    <location>
        <begin position="7"/>
        <end position="32"/>
    </location>
</feature>
<keyword evidence="4" id="KW-1185">Reference proteome</keyword>
<reference evidence="3 4" key="1">
    <citation type="journal article" date="2015" name="Microbes Environ.">
        <title>Distribution and evolution of nitrogen fixation genes in the phylum bacteroidetes.</title>
        <authorList>
            <person name="Inoue J."/>
            <person name="Oshima K."/>
            <person name="Suda W."/>
            <person name="Sakamoto M."/>
            <person name="Iino T."/>
            <person name="Noda S."/>
            <person name="Hongoh Y."/>
            <person name="Hattori M."/>
            <person name="Ohkuma M."/>
        </authorList>
    </citation>
    <scope>NUCLEOTIDE SEQUENCE [LARGE SCALE GENOMIC DNA]</scope>
    <source>
        <strain evidence="3 4">JCM 15093</strain>
    </source>
</reference>
<dbReference type="Proteomes" id="UP000027601">
    <property type="component" value="Unassembled WGS sequence"/>
</dbReference>
<feature type="transmembrane region" description="Helical" evidence="1">
    <location>
        <begin position="44"/>
        <end position="61"/>
    </location>
</feature>
<dbReference type="eggNOG" id="COG1266">
    <property type="taxonomic scope" value="Bacteria"/>
</dbReference>
<dbReference type="GO" id="GO:0016740">
    <property type="term" value="F:transferase activity"/>
    <property type="evidence" value="ECO:0007669"/>
    <property type="project" value="UniProtKB-KW"/>
</dbReference>
<accession>A0A069DAE8</accession>
<keyword evidence="3" id="KW-0808">Transferase</keyword>
<keyword evidence="1" id="KW-0472">Membrane</keyword>
<comment type="caution">
    <text evidence="3">The sequence shown here is derived from an EMBL/GenBank/DDBJ whole genome shotgun (WGS) entry which is preliminary data.</text>
</comment>
<dbReference type="EMBL" id="BAJS01000015">
    <property type="protein sequence ID" value="GAK37199.1"/>
    <property type="molecule type" value="Genomic_DNA"/>
</dbReference>
<dbReference type="PANTHER" id="PTHR36435">
    <property type="entry name" value="SLR1288 PROTEIN"/>
    <property type="match status" value="1"/>
</dbReference>
<dbReference type="InterPro" id="IPR052710">
    <property type="entry name" value="CAAX_protease"/>
</dbReference>
<dbReference type="GO" id="GO:0004175">
    <property type="term" value="F:endopeptidase activity"/>
    <property type="evidence" value="ECO:0007669"/>
    <property type="project" value="UniProtKB-ARBA"/>
</dbReference>
<sequence>MKEAIKLVLVYFACQIVGAILAMIPCAIIALVLYKDFSLVQDMMLAPSMLVGFGLMTFYLFRKKYIPFDLQSWSAISASYLSSVILLTFSVMFLIDWLMSHLTFLPNWLDASFDVLSSNWLGILSVSVLGPILEELLFRGAITKILLKKYKPAKAIIFSGLIFGIFHLNPVQVVGAALVGFVFAWMYYKTKSLLPGIVMHIVNNSTSVYLATKYPDVDYLNELSGDNYTLYLGMAMALMILLVLYMEKLMAHKKRENANIIN</sequence>
<keyword evidence="3" id="KW-0449">Lipoprotein</keyword>
<feature type="transmembrane region" description="Helical" evidence="1">
    <location>
        <begin position="73"/>
        <end position="95"/>
    </location>
</feature>
<feature type="transmembrane region" description="Helical" evidence="1">
    <location>
        <begin position="155"/>
        <end position="188"/>
    </location>
</feature>
<dbReference type="AlphaFoldDB" id="A0A069DAE8"/>
<keyword evidence="1" id="KW-0812">Transmembrane</keyword>
<feature type="transmembrane region" description="Helical" evidence="1">
    <location>
        <begin position="115"/>
        <end position="134"/>
    </location>
</feature>
<name>A0A069DAE8_9BACE</name>
<protein>
    <submittedName>
        <fullName evidence="3">Prolipoprotein diacylglyceryl transferase</fullName>
    </submittedName>
</protein>
<feature type="transmembrane region" description="Helical" evidence="1">
    <location>
        <begin position="228"/>
        <end position="246"/>
    </location>
</feature>
<gene>
    <name evidence="3" type="ORF">JCM15093_2424</name>
</gene>
<evidence type="ECO:0000313" key="3">
    <source>
        <dbReference type="EMBL" id="GAK37199.1"/>
    </source>
</evidence>
<dbReference type="RefSeq" id="WP_024996938.1">
    <property type="nucleotide sequence ID" value="NZ_ATZI01000013.1"/>
</dbReference>
<dbReference type="PANTHER" id="PTHR36435:SF1">
    <property type="entry name" value="CAAX AMINO TERMINAL PROTEASE FAMILY PROTEIN"/>
    <property type="match status" value="1"/>
</dbReference>